<reference evidence="1 2" key="1">
    <citation type="submission" date="2016-07" db="EMBL/GenBank/DDBJ databases">
        <title>Multiple horizontal gene transfer events from other fungi enriched the ability of initially mycotrophic Trichoderma (Ascomycota) to feed on dead plant biomass.</title>
        <authorList>
            <consortium name="DOE Joint Genome Institute"/>
            <person name="Aerts A."/>
            <person name="Atanasova L."/>
            <person name="Chenthamara K."/>
            <person name="Zhang J."/>
            <person name="Grujic M."/>
            <person name="Henrissat B."/>
            <person name="Kuo A."/>
            <person name="Salamov A."/>
            <person name="Lipzen A."/>
            <person name="Labutti K."/>
            <person name="Barry K."/>
            <person name="Miao Y."/>
            <person name="Rahimi M.J."/>
            <person name="Shen Q."/>
            <person name="Grigoriev I.V."/>
            <person name="Kubicek C.P."/>
            <person name="Druzhinina I.S."/>
        </authorList>
    </citation>
    <scope>NUCLEOTIDE SEQUENCE [LARGE SCALE GENOMIC DNA]</scope>
    <source>
        <strain evidence="1 2">CBS 433.97</strain>
    </source>
</reference>
<name>A0A2T3ZPB5_TRIA4</name>
<dbReference type="EMBL" id="KZ679256">
    <property type="protein sequence ID" value="PTB46653.1"/>
    <property type="molecule type" value="Genomic_DNA"/>
</dbReference>
<sequence>MGGASVVAGASVVVRLDPSPGELPDREIRTRPAVLVYVPLLRVAEPTRGPAEVSQKFVAPTARVESRLVSVSLGRRAPRCVEFSLANWMLSHIFHHYRQLLAKQCSKTDAILRLEASAKILVFALATSAYKMRRDA</sequence>
<evidence type="ECO:0000313" key="2">
    <source>
        <dbReference type="Proteomes" id="UP000240493"/>
    </source>
</evidence>
<organism evidence="1 2">
    <name type="scientific">Trichoderma asperellum (strain ATCC 204424 / CBS 433.97 / NBRC 101777)</name>
    <dbReference type="NCBI Taxonomy" id="1042311"/>
    <lineage>
        <taxon>Eukaryota</taxon>
        <taxon>Fungi</taxon>
        <taxon>Dikarya</taxon>
        <taxon>Ascomycota</taxon>
        <taxon>Pezizomycotina</taxon>
        <taxon>Sordariomycetes</taxon>
        <taxon>Hypocreomycetidae</taxon>
        <taxon>Hypocreales</taxon>
        <taxon>Hypocreaceae</taxon>
        <taxon>Trichoderma</taxon>
    </lineage>
</organism>
<gene>
    <name evidence="1" type="ORF">M441DRAFT_221849</name>
</gene>
<dbReference type="Proteomes" id="UP000240493">
    <property type="component" value="Unassembled WGS sequence"/>
</dbReference>
<dbReference type="AlphaFoldDB" id="A0A2T3ZPB5"/>
<accession>A0A2T3ZPB5</accession>
<protein>
    <submittedName>
        <fullName evidence="1">Uncharacterized protein</fullName>
    </submittedName>
</protein>
<proteinExistence type="predicted"/>
<keyword evidence="2" id="KW-1185">Reference proteome</keyword>
<evidence type="ECO:0000313" key="1">
    <source>
        <dbReference type="EMBL" id="PTB46653.1"/>
    </source>
</evidence>